<dbReference type="InterPro" id="IPR001841">
    <property type="entry name" value="Znf_RING"/>
</dbReference>
<gene>
    <name evidence="4" type="ORF">ZIOFF_055037</name>
</gene>
<dbReference type="PANTHER" id="PTHR46719">
    <property type="entry name" value="TRANSCRIPTION FACTOR C2H2 FAMILY-RELATED"/>
    <property type="match status" value="1"/>
</dbReference>
<protein>
    <recommendedName>
        <fullName evidence="3">RING-type domain-containing protein</fullName>
    </recommendedName>
</protein>
<keyword evidence="5" id="KW-1185">Reference proteome</keyword>
<keyword evidence="1" id="KW-0479">Metal-binding</keyword>
<accession>A0A8J5FF79</accession>
<organism evidence="4 5">
    <name type="scientific">Zingiber officinale</name>
    <name type="common">Ginger</name>
    <name type="synonym">Amomum zingiber</name>
    <dbReference type="NCBI Taxonomy" id="94328"/>
    <lineage>
        <taxon>Eukaryota</taxon>
        <taxon>Viridiplantae</taxon>
        <taxon>Streptophyta</taxon>
        <taxon>Embryophyta</taxon>
        <taxon>Tracheophyta</taxon>
        <taxon>Spermatophyta</taxon>
        <taxon>Magnoliopsida</taxon>
        <taxon>Liliopsida</taxon>
        <taxon>Zingiberales</taxon>
        <taxon>Zingiberaceae</taxon>
        <taxon>Zingiber</taxon>
    </lineage>
</organism>
<dbReference type="SMART" id="SM00184">
    <property type="entry name" value="RING"/>
    <property type="match status" value="1"/>
</dbReference>
<keyword evidence="2" id="KW-0472">Membrane</keyword>
<dbReference type="PANTHER" id="PTHR46719:SF7">
    <property type="entry name" value="RING-H2 FINGER PROTEIN ATL71-RELATED"/>
    <property type="match status" value="1"/>
</dbReference>
<proteinExistence type="predicted"/>
<dbReference type="InterPro" id="IPR045899">
    <property type="entry name" value="ATL71-like"/>
</dbReference>
<dbReference type="OrthoDB" id="8062037at2759"/>
<evidence type="ECO:0000256" key="1">
    <source>
        <dbReference type="PROSITE-ProRule" id="PRU00175"/>
    </source>
</evidence>
<dbReference type="GO" id="GO:0008270">
    <property type="term" value="F:zinc ion binding"/>
    <property type="evidence" value="ECO:0007669"/>
    <property type="project" value="UniProtKB-KW"/>
</dbReference>
<keyword evidence="1" id="KW-0863">Zinc-finger</keyword>
<feature type="transmembrane region" description="Helical" evidence="2">
    <location>
        <begin position="29"/>
        <end position="53"/>
    </location>
</feature>
<dbReference type="CDD" id="cd16461">
    <property type="entry name" value="RING-H2_EL5-like"/>
    <property type="match status" value="1"/>
</dbReference>
<dbReference type="Pfam" id="PF13639">
    <property type="entry name" value="zf-RING_2"/>
    <property type="match status" value="1"/>
</dbReference>
<keyword evidence="2" id="KW-0812">Transmembrane</keyword>
<evidence type="ECO:0000259" key="3">
    <source>
        <dbReference type="PROSITE" id="PS50089"/>
    </source>
</evidence>
<comment type="caution">
    <text evidence="4">The sequence shown here is derived from an EMBL/GenBank/DDBJ whole genome shotgun (WGS) entry which is preliminary data.</text>
</comment>
<evidence type="ECO:0000313" key="4">
    <source>
        <dbReference type="EMBL" id="KAG6486462.1"/>
    </source>
</evidence>
<evidence type="ECO:0000256" key="2">
    <source>
        <dbReference type="SAM" id="Phobius"/>
    </source>
</evidence>
<feature type="domain" description="RING-type" evidence="3">
    <location>
        <begin position="102"/>
        <end position="144"/>
    </location>
</feature>
<dbReference type="PROSITE" id="PS50089">
    <property type="entry name" value="ZF_RING_2"/>
    <property type="match status" value="1"/>
</dbReference>
<dbReference type="EMBL" id="JACMSC010000015">
    <property type="protein sequence ID" value="KAG6486462.1"/>
    <property type="molecule type" value="Genomic_DNA"/>
</dbReference>
<keyword evidence="1" id="KW-0862">Zinc</keyword>
<evidence type="ECO:0000313" key="5">
    <source>
        <dbReference type="Proteomes" id="UP000734854"/>
    </source>
</evidence>
<name>A0A8J5FF79_ZINOF</name>
<sequence>MVLHPYDSFSTASARAMQPAQEPPRVTGLGVGLAVSVAAFLLVAATGIASYYCTRMREEDDAMAARGAAAAAGIDEATLMRWPKVVYSEAADACGGLEKGCCAICLGEYGEGDVLRRLPDCGHPFHVECVDPWLRSHSSCPVCRTSPEKPAKMKPAPPPRAVVLSIES</sequence>
<dbReference type="AlphaFoldDB" id="A0A8J5FF79"/>
<keyword evidence="2" id="KW-1133">Transmembrane helix</keyword>
<dbReference type="Proteomes" id="UP000734854">
    <property type="component" value="Unassembled WGS sequence"/>
</dbReference>
<reference evidence="4 5" key="1">
    <citation type="submission" date="2020-08" db="EMBL/GenBank/DDBJ databases">
        <title>Plant Genome Project.</title>
        <authorList>
            <person name="Zhang R.-G."/>
        </authorList>
    </citation>
    <scope>NUCLEOTIDE SEQUENCE [LARGE SCALE GENOMIC DNA]</scope>
    <source>
        <tissue evidence="4">Rhizome</tissue>
    </source>
</reference>